<dbReference type="InterPro" id="IPR011075">
    <property type="entry name" value="TetR_C"/>
</dbReference>
<evidence type="ECO:0000259" key="6">
    <source>
        <dbReference type="PROSITE" id="PS50977"/>
    </source>
</evidence>
<dbReference type="Proteomes" id="UP000608024">
    <property type="component" value="Unassembled WGS sequence"/>
</dbReference>
<dbReference type="InterPro" id="IPR009057">
    <property type="entry name" value="Homeodomain-like_sf"/>
</dbReference>
<evidence type="ECO:0000256" key="4">
    <source>
        <dbReference type="PROSITE-ProRule" id="PRU00335"/>
    </source>
</evidence>
<dbReference type="PANTHER" id="PTHR30055">
    <property type="entry name" value="HTH-TYPE TRANSCRIPTIONAL REGULATOR RUTR"/>
    <property type="match status" value="1"/>
</dbReference>
<dbReference type="InterPro" id="IPR001647">
    <property type="entry name" value="HTH_TetR"/>
</dbReference>
<feature type="region of interest" description="Disordered" evidence="5">
    <location>
        <begin position="1"/>
        <end position="22"/>
    </location>
</feature>
<reference evidence="7" key="1">
    <citation type="journal article" date="2014" name="Int. J. Syst. Evol. Microbiol.">
        <title>Complete genome sequence of Corynebacterium casei LMG S-19264T (=DSM 44701T), isolated from a smear-ripened cheese.</title>
        <authorList>
            <consortium name="US DOE Joint Genome Institute (JGI-PGF)"/>
            <person name="Walter F."/>
            <person name="Albersmeier A."/>
            <person name="Kalinowski J."/>
            <person name="Ruckert C."/>
        </authorList>
    </citation>
    <scope>NUCLEOTIDE SEQUENCE</scope>
    <source>
        <strain evidence="7">JCM 4784</strain>
    </source>
</reference>
<dbReference type="EMBL" id="BNBT01000038">
    <property type="protein sequence ID" value="GHE59305.1"/>
    <property type="molecule type" value="Genomic_DNA"/>
</dbReference>
<evidence type="ECO:0000313" key="8">
    <source>
        <dbReference type="Proteomes" id="UP000608024"/>
    </source>
</evidence>
<evidence type="ECO:0000256" key="1">
    <source>
        <dbReference type="ARBA" id="ARBA00023015"/>
    </source>
</evidence>
<evidence type="ECO:0000256" key="2">
    <source>
        <dbReference type="ARBA" id="ARBA00023125"/>
    </source>
</evidence>
<accession>A0A918ZLE3</accession>
<dbReference type="PANTHER" id="PTHR30055:SF149">
    <property type="entry name" value="TETR-FAMILY TRANSCRIPTIONAL REGULATOR"/>
    <property type="match status" value="1"/>
</dbReference>
<keyword evidence="3" id="KW-0804">Transcription</keyword>
<evidence type="ECO:0000256" key="3">
    <source>
        <dbReference type="ARBA" id="ARBA00023163"/>
    </source>
</evidence>
<dbReference type="Pfam" id="PF00440">
    <property type="entry name" value="TetR_N"/>
    <property type="match status" value="1"/>
</dbReference>
<evidence type="ECO:0000256" key="5">
    <source>
        <dbReference type="SAM" id="MobiDB-lite"/>
    </source>
</evidence>
<name>A0A918ZLE3_9ACTN</name>
<dbReference type="InterPro" id="IPR050109">
    <property type="entry name" value="HTH-type_TetR-like_transc_reg"/>
</dbReference>
<dbReference type="SUPFAM" id="SSF46689">
    <property type="entry name" value="Homeodomain-like"/>
    <property type="match status" value="1"/>
</dbReference>
<dbReference type="Pfam" id="PF16859">
    <property type="entry name" value="TetR_C_11"/>
    <property type="match status" value="1"/>
</dbReference>
<feature type="compositionally biased region" description="Gly residues" evidence="5">
    <location>
        <begin position="267"/>
        <end position="277"/>
    </location>
</feature>
<reference evidence="7" key="2">
    <citation type="submission" date="2020-09" db="EMBL/GenBank/DDBJ databases">
        <authorList>
            <person name="Sun Q."/>
            <person name="Ohkuma M."/>
        </authorList>
    </citation>
    <scope>NUCLEOTIDE SEQUENCE</scope>
    <source>
        <strain evidence="7">JCM 4784</strain>
    </source>
</reference>
<keyword evidence="2 4" id="KW-0238">DNA-binding</keyword>
<dbReference type="GO" id="GO:0000976">
    <property type="term" value="F:transcription cis-regulatory region binding"/>
    <property type="evidence" value="ECO:0007669"/>
    <property type="project" value="TreeGrafter"/>
</dbReference>
<keyword evidence="1" id="KW-0805">Transcription regulation</keyword>
<dbReference type="Gene3D" id="1.10.10.60">
    <property type="entry name" value="Homeodomain-like"/>
    <property type="match status" value="1"/>
</dbReference>
<feature type="compositionally biased region" description="Gly residues" evidence="5">
    <location>
        <begin position="225"/>
        <end position="238"/>
    </location>
</feature>
<dbReference type="InterPro" id="IPR036271">
    <property type="entry name" value="Tet_transcr_reg_TetR-rel_C_sf"/>
</dbReference>
<dbReference type="SUPFAM" id="SSF48498">
    <property type="entry name" value="Tetracyclin repressor-like, C-terminal domain"/>
    <property type="match status" value="1"/>
</dbReference>
<keyword evidence="8" id="KW-1185">Reference proteome</keyword>
<dbReference type="GO" id="GO:0003700">
    <property type="term" value="F:DNA-binding transcription factor activity"/>
    <property type="evidence" value="ECO:0007669"/>
    <property type="project" value="TreeGrafter"/>
</dbReference>
<dbReference type="Gene3D" id="1.10.357.10">
    <property type="entry name" value="Tetracycline Repressor, domain 2"/>
    <property type="match status" value="1"/>
</dbReference>
<feature type="region of interest" description="Disordered" evidence="5">
    <location>
        <begin position="252"/>
        <end position="329"/>
    </location>
</feature>
<evidence type="ECO:0000313" key="7">
    <source>
        <dbReference type="EMBL" id="GHE59305.1"/>
    </source>
</evidence>
<protein>
    <recommendedName>
        <fullName evidence="6">HTH tetR-type domain-containing protein</fullName>
    </recommendedName>
</protein>
<feature type="region of interest" description="Disordered" evidence="5">
    <location>
        <begin position="211"/>
        <end position="238"/>
    </location>
</feature>
<feature type="domain" description="HTH tetR-type" evidence="6">
    <location>
        <begin position="25"/>
        <end position="85"/>
    </location>
</feature>
<sequence>MTSREPARECAHGRAVGARRSKITPEREQEFYDAVLEQLRECGYEAVTMEGVAAATRCSKSTLYRQWKSKPQFVAAALRANRCVRFAGIDTGSVAGDLRAAARAAAAWSERDTMLVQALSHAVQQDEDLRRALREALVEPEVQAVDVILRRGVERGELPADHPAREFVAAQLFGVLRVRPMLEGRNADAEYLTRFVDAVLLPVLGVAEGGGSRAPVGAAESGPGAVTGGGPDAAAADGGGPGGVAIDCGGPGSAAADGRGRGSADAVGGGPGGGAPAGCGWDAVTHDGPGCGIASPETAAERAAARKVVAQGTAPAEGAAPAQGTAPAD</sequence>
<dbReference type="PROSITE" id="PS50977">
    <property type="entry name" value="HTH_TETR_2"/>
    <property type="match status" value="1"/>
</dbReference>
<proteinExistence type="predicted"/>
<gene>
    <name evidence="7" type="ORF">GCM10018785_30610</name>
</gene>
<organism evidence="7 8">
    <name type="scientific">Streptomyces longispororuber</name>
    <dbReference type="NCBI Taxonomy" id="68230"/>
    <lineage>
        <taxon>Bacteria</taxon>
        <taxon>Bacillati</taxon>
        <taxon>Actinomycetota</taxon>
        <taxon>Actinomycetes</taxon>
        <taxon>Kitasatosporales</taxon>
        <taxon>Streptomycetaceae</taxon>
        <taxon>Streptomyces</taxon>
    </lineage>
</organism>
<comment type="caution">
    <text evidence="7">The sequence shown here is derived from an EMBL/GenBank/DDBJ whole genome shotgun (WGS) entry which is preliminary data.</text>
</comment>
<dbReference type="AlphaFoldDB" id="A0A918ZLE3"/>
<feature type="compositionally biased region" description="Basic and acidic residues" evidence="5">
    <location>
        <begin position="1"/>
        <end position="12"/>
    </location>
</feature>
<feature type="DNA-binding region" description="H-T-H motif" evidence="4">
    <location>
        <begin position="48"/>
        <end position="67"/>
    </location>
</feature>